<dbReference type="InterPro" id="IPR036734">
    <property type="entry name" value="Neur_chan_lig-bd_sf"/>
</dbReference>
<keyword evidence="9" id="KW-1015">Disulfide bond</keyword>
<dbReference type="InterPro" id="IPR038050">
    <property type="entry name" value="Neuro_actylchol_rec"/>
</dbReference>
<evidence type="ECO:0000256" key="17">
    <source>
        <dbReference type="ARBA" id="ARBA00034104"/>
    </source>
</evidence>
<keyword evidence="11" id="KW-0869">Chloride channel</keyword>
<feature type="compositionally biased region" description="Basic and acidic residues" evidence="19">
    <location>
        <begin position="459"/>
        <end position="473"/>
    </location>
</feature>
<dbReference type="SUPFAM" id="SSF63712">
    <property type="entry name" value="Nicotinic receptor ligand binding domain-like"/>
    <property type="match status" value="1"/>
</dbReference>
<dbReference type="PRINTS" id="PR00253">
    <property type="entry name" value="GABAARECEPTR"/>
</dbReference>
<keyword evidence="22" id="KW-1185">Reference proteome</keyword>
<evidence type="ECO:0000256" key="19">
    <source>
        <dbReference type="SAM" id="MobiDB-lite"/>
    </source>
</evidence>
<organism evidence="22 23">
    <name type="scientific">Saccoglossus kowalevskii</name>
    <name type="common">Acorn worm</name>
    <dbReference type="NCBI Taxonomy" id="10224"/>
    <lineage>
        <taxon>Eukaryota</taxon>
        <taxon>Metazoa</taxon>
        <taxon>Hemichordata</taxon>
        <taxon>Enteropneusta</taxon>
        <taxon>Harrimaniidae</taxon>
        <taxon>Saccoglossus</taxon>
    </lineage>
</organism>
<evidence type="ECO:0000256" key="6">
    <source>
        <dbReference type="ARBA" id="ARBA00023018"/>
    </source>
</evidence>
<dbReference type="PRINTS" id="PR00252">
    <property type="entry name" value="NRIONCHANNEL"/>
</dbReference>
<dbReference type="NCBIfam" id="TIGR00860">
    <property type="entry name" value="LIC"/>
    <property type="match status" value="1"/>
</dbReference>
<evidence type="ECO:0000256" key="18">
    <source>
        <dbReference type="RuleBase" id="RU000687"/>
    </source>
</evidence>
<name>A0ABM0MI69_SACKO</name>
<dbReference type="Gene3D" id="1.20.58.390">
    <property type="entry name" value="Neurotransmitter-gated ion-channel transmembrane domain"/>
    <property type="match status" value="1"/>
</dbReference>
<evidence type="ECO:0000256" key="8">
    <source>
        <dbReference type="ARBA" id="ARBA00023136"/>
    </source>
</evidence>
<dbReference type="Proteomes" id="UP000694865">
    <property type="component" value="Unplaced"/>
</dbReference>
<evidence type="ECO:0000256" key="11">
    <source>
        <dbReference type="ARBA" id="ARBA00023173"/>
    </source>
</evidence>
<gene>
    <name evidence="23" type="primary">LOC100367377</name>
</gene>
<evidence type="ECO:0000256" key="9">
    <source>
        <dbReference type="ARBA" id="ARBA00023157"/>
    </source>
</evidence>
<feature type="domain" description="Neurotransmitter-gated ion-channel transmembrane" evidence="21">
    <location>
        <begin position="361"/>
        <end position="441"/>
    </location>
</feature>
<dbReference type="InterPro" id="IPR001390">
    <property type="entry name" value="GABAAa_rcpt"/>
</dbReference>
<evidence type="ECO:0000256" key="12">
    <source>
        <dbReference type="ARBA" id="ARBA00023180"/>
    </source>
</evidence>
<keyword evidence="8 18" id="KW-0472">Membrane</keyword>
<keyword evidence="7 18" id="KW-0406">Ion transport</keyword>
<sequence>MSSASSVADIGGTPRKTGRVSFSSEEELDTLEENKDAPKTKEAIRFSSVFTSFCIANAKPCTEYLLCTVYLLKESGVDINLYSSSVQQGINTEHKQKYPDVASVSNSCRHKTCLCDNISSNPDKTDTVIQPPESDREPLGDIVPYTLLLNRLLNSYDMRLRPNVAGPPVQVECEIYVNSFDSISETTMDFVASLFLRQRWNDSRLIFNHNSSISLNVMTLSNNIWIPDIFFANEKEGRFHHVTVDNKLLRIWPHGEVLYGLRLTLKLSCVMYLQRYPLDQQLCKMQMQSYSYSKKDLVFHWSPKNAIDINPDVYQLPEFSIRDIHANECTGQLINPPDLHSCIQTVFVLNRQVAYHLLQSYIPTCLLVILSWISFWINVEAAPARVSLCITTVLTMATQNSGVQTSLPKVSYIKAIDVWMAVCLIFVFAALLEFAGVNYVLMEGTFRLRRQATQRRRRNMQERRQPKKAEHSPGRHRRRSQTNTTLTAIERCLAEFANSGLGDMQTSSYEEILTDQLAKAKRIDRVSRIAFPLSFFIFNVVYWVGYLLL</sequence>
<keyword evidence="6" id="KW-0770">Synapse</keyword>
<keyword evidence="13" id="KW-0868">Chloride</keyword>
<dbReference type="InterPro" id="IPR006202">
    <property type="entry name" value="Neur_chan_lig-bd"/>
</dbReference>
<evidence type="ECO:0000256" key="13">
    <source>
        <dbReference type="ARBA" id="ARBA00023214"/>
    </source>
</evidence>
<dbReference type="RefSeq" id="XP_006819710.1">
    <property type="nucleotide sequence ID" value="XM_006819647.1"/>
</dbReference>
<evidence type="ECO:0000313" key="23">
    <source>
        <dbReference type="RefSeq" id="XP_006819710.1"/>
    </source>
</evidence>
<dbReference type="PROSITE" id="PS00236">
    <property type="entry name" value="NEUROTR_ION_CHANNEL"/>
    <property type="match status" value="1"/>
</dbReference>
<evidence type="ECO:0000259" key="21">
    <source>
        <dbReference type="Pfam" id="PF02932"/>
    </source>
</evidence>
<dbReference type="InterPro" id="IPR018000">
    <property type="entry name" value="Neurotransmitter_ion_chnl_CS"/>
</dbReference>
<proteinExistence type="inferred from homology"/>
<keyword evidence="5 18" id="KW-1133">Transmembrane helix</keyword>
<dbReference type="InterPro" id="IPR006028">
    <property type="entry name" value="GABAA/Glycine_rcpt"/>
</dbReference>
<evidence type="ECO:0000256" key="10">
    <source>
        <dbReference type="ARBA" id="ARBA00023170"/>
    </source>
</evidence>
<dbReference type="SUPFAM" id="SSF90112">
    <property type="entry name" value="Neurotransmitter-gated ion-channel transmembrane pore"/>
    <property type="match status" value="1"/>
</dbReference>
<keyword evidence="1 18" id="KW-0813">Transport</keyword>
<evidence type="ECO:0000256" key="2">
    <source>
        <dbReference type="ARBA" id="ARBA00022475"/>
    </source>
</evidence>
<keyword evidence="16 18" id="KW-0407">Ion channel</keyword>
<dbReference type="InterPro" id="IPR006029">
    <property type="entry name" value="Neurotrans-gated_channel_TM"/>
</dbReference>
<evidence type="ECO:0000256" key="5">
    <source>
        <dbReference type="ARBA" id="ARBA00022989"/>
    </source>
</evidence>
<evidence type="ECO:0000256" key="3">
    <source>
        <dbReference type="ARBA" id="ARBA00022692"/>
    </source>
</evidence>
<keyword evidence="14" id="KW-0628">Postsynaptic cell membrane</keyword>
<reference evidence="23" key="1">
    <citation type="submission" date="2025-08" db="UniProtKB">
        <authorList>
            <consortium name="RefSeq"/>
        </authorList>
    </citation>
    <scope>IDENTIFICATION</scope>
    <source>
        <tissue evidence="23">Testes</tissue>
    </source>
</reference>
<keyword evidence="2" id="KW-1003">Cell membrane</keyword>
<dbReference type="InterPro" id="IPR006201">
    <property type="entry name" value="Neur_channel"/>
</dbReference>
<dbReference type="InterPro" id="IPR036719">
    <property type="entry name" value="Neuro-gated_channel_TM_sf"/>
</dbReference>
<evidence type="ECO:0000256" key="16">
    <source>
        <dbReference type="ARBA" id="ARBA00023303"/>
    </source>
</evidence>
<evidence type="ECO:0000256" key="4">
    <source>
        <dbReference type="ARBA" id="ARBA00022729"/>
    </source>
</evidence>
<feature type="region of interest" description="Disordered" evidence="19">
    <location>
        <begin position="1"/>
        <end position="36"/>
    </location>
</feature>
<accession>A0ABM0MI69</accession>
<keyword evidence="12" id="KW-0325">Glycoprotein</keyword>
<feature type="domain" description="Neurotransmitter-gated ion-channel transmembrane" evidence="21">
    <location>
        <begin position="454"/>
        <end position="543"/>
    </location>
</feature>
<evidence type="ECO:0000256" key="15">
    <source>
        <dbReference type="ARBA" id="ARBA00023286"/>
    </source>
</evidence>
<comment type="similarity">
    <text evidence="18">Belongs to the ligand-gated ion channel (TC 1.A.9) family.</text>
</comment>
<dbReference type="Pfam" id="PF02932">
    <property type="entry name" value="Neur_chan_memb"/>
    <property type="match status" value="2"/>
</dbReference>
<keyword evidence="4" id="KW-0732">Signal</keyword>
<feature type="region of interest" description="Disordered" evidence="19">
    <location>
        <begin position="453"/>
        <end position="482"/>
    </location>
</feature>
<keyword evidence="3 18" id="KW-0812">Transmembrane</keyword>
<comment type="subcellular location">
    <subcellularLocation>
        <location evidence="17">Postsynaptic cell membrane</location>
        <topology evidence="17">Multi-pass membrane protein</topology>
    </subcellularLocation>
</comment>
<dbReference type="PANTHER" id="PTHR18945">
    <property type="entry name" value="NEUROTRANSMITTER GATED ION CHANNEL"/>
    <property type="match status" value="1"/>
</dbReference>
<comment type="caution">
    <text evidence="18">Lacks conserved residue(s) required for the propagation of feature annotation.</text>
</comment>
<feature type="transmembrane region" description="Helical" evidence="18">
    <location>
        <begin position="529"/>
        <end position="548"/>
    </location>
</feature>
<dbReference type="GeneID" id="100367377"/>
<feature type="domain" description="Neurotransmitter-gated ion-channel ligand-binding" evidence="20">
    <location>
        <begin position="148"/>
        <end position="327"/>
    </location>
</feature>
<evidence type="ECO:0000259" key="20">
    <source>
        <dbReference type="Pfam" id="PF02931"/>
    </source>
</evidence>
<evidence type="ECO:0000256" key="14">
    <source>
        <dbReference type="ARBA" id="ARBA00023257"/>
    </source>
</evidence>
<protein>
    <submittedName>
        <fullName evidence="23">Glycine receptor subunit alphaZ1-like</fullName>
    </submittedName>
</protein>
<evidence type="ECO:0000256" key="7">
    <source>
        <dbReference type="ARBA" id="ARBA00023065"/>
    </source>
</evidence>
<feature type="transmembrane region" description="Helical" evidence="18">
    <location>
        <begin position="418"/>
        <end position="441"/>
    </location>
</feature>
<dbReference type="Pfam" id="PF02931">
    <property type="entry name" value="Neur_chan_LBD"/>
    <property type="match status" value="1"/>
</dbReference>
<evidence type="ECO:0000256" key="1">
    <source>
        <dbReference type="ARBA" id="ARBA00022448"/>
    </source>
</evidence>
<dbReference type="CDD" id="cd19049">
    <property type="entry name" value="LGIC_TM_anion"/>
    <property type="match status" value="1"/>
</dbReference>
<keyword evidence="15" id="KW-1071">Ligand-gated ion channel</keyword>
<dbReference type="Gene3D" id="2.70.170.10">
    <property type="entry name" value="Neurotransmitter-gated ion-channel ligand-binding domain"/>
    <property type="match status" value="1"/>
</dbReference>
<dbReference type="PRINTS" id="PR01079">
    <property type="entry name" value="GABAARALPHA"/>
</dbReference>
<evidence type="ECO:0000313" key="22">
    <source>
        <dbReference type="Proteomes" id="UP000694865"/>
    </source>
</evidence>
<keyword evidence="10" id="KW-0675">Receptor</keyword>